<dbReference type="PROSITE" id="PS50893">
    <property type="entry name" value="ABC_TRANSPORTER_2"/>
    <property type="match status" value="2"/>
</dbReference>
<dbReference type="PROSITE" id="PS00211">
    <property type="entry name" value="ABC_TRANSPORTER_1"/>
    <property type="match status" value="2"/>
</dbReference>
<dbReference type="Pfam" id="PF12848">
    <property type="entry name" value="ABC_tran_Xtn"/>
    <property type="match status" value="1"/>
</dbReference>
<sequence length="526" mass="59959">MAILTVENLGHSFGDRTLFKDVSFRLVEGDHIGLVGANGVGKSTLMSIITGQAIHDEGKVEWLPGTHYGYLDQHTVLTAGRSMRDALRDAFLPLYKKEERLNEISTELAEPDADYDKLLEEMAEIQDALDAGDFYNLDMKIDEVARGLGLDAIGLERDVAALSGGQRTKVLLAKLLLEKPKVLLLDEPTNYLDEEHVTWLKNYLKNYPYAFLLISHDTEFMNDVVDVILHLEFTKMTRYTATYEKFTELAEINKRQHIDAYEKQQEFIKQQEDFIARNKARYSTSGRAKSRAKQLDRMERIDRPETAVKPEFSFKEARTPGRYVVEAENLVIGYDKEKPLLPPLTFQIERGEKIALVGMNGVGKSTLLKTMLGKVQPLDGKVILGDYLEPSYFEQEVKADKITPIDDVWNAFPSMEQAQVRAALARAGLKTDHITRPLNSLSGGEQAKVRLCKLMMDQTNWLIFDEPTNHLDVDAKEELKRAMKEFKGTIVLVSHEPEFYEGLATKIWNVQDWFTSRETKELNEFK</sequence>
<dbReference type="Pfam" id="PF00005">
    <property type="entry name" value="ABC_tran"/>
    <property type="match status" value="2"/>
</dbReference>
<keyword evidence="2 4" id="KW-0067">ATP-binding</keyword>
<feature type="domain" description="ABC transporter" evidence="3">
    <location>
        <begin position="325"/>
        <end position="526"/>
    </location>
</feature>
<dbReference type="GO" id="GO:0005524">
    <property type="term" value="F:ATP binding"/>
    <property type="evidence" value="ECO:0007669"/>
    <property type="project" value="UniProtKB-KW"/>
</dbReference>
<organism evidence="4 5">
    <name type="scientific">Solibacillus palustris</name>
    <dbReference type="NCBI Taxonomy" id="2908203"/>
    <lineage>
        <taxon>Bacteria</taxon>
        <taxon>Bacillati</taxon>
        <taxon>Bacillota</taxon>
        <taxon>Bacilli</taxon>
        <taxon>Bacillales</taxon>
        <taxon>Caryophanaceae</taxon>
        <taxon>Solibacillus</taxon>
    </lineage>
</organism>
<dbReference type="InterPro" id="IPR027417">
    <property type="entry name" value="P-loop_NTPase"/>
</dbReference>
<gene>
    <name evidence="4" type="ORF">LZ480_00890</name>
</gene>
<evidence type="ECO:0000313" key="5">
    <source>
        <dbReference type="Proteomes" id="UP001316087"/>
    </source>
</evidence>
<reference evidence="4 5" key="1">
    <citation type="submission" date="2022-03" db="EMBL/GenBank/DDBJ databases">
        <authorList>
            <person name="Jo J.-H."/>
            <person name="Im W.-T."/>
        </authorList>
    </citation>
    <scope>NUCLEOTIDE SEQUENCE [LARGE SCALE GENOMIC DNA]</scope>
    <source>
        <strain evidence="4 5">MA9</strain>
    </source>
</reference>
<feature type="domain" description="ABC transporter" evidence="3">
    <location>
        <begin position="4"/>
        <end position="258"/>
    </location>
</feature>
<dbReference type="SUPFAM" id="SSF52540">
    <property type="entry name" value="P-loop containing nucleoside triphosphate hydrolases"/>
    <property type="match status" value="2"/>
</dbReference>
<dbReference type="InterPro" id="IPR003439">
    <property type="entry name" value="ABC_transporter-like_ATP-bd"/>
</dbReference>
<dbReference type="PANTHER" id="PTHR42855">
    <property type="entry name" value="ABC TRANSPORTER ATP-BINDING SUBUNIT"/>
    <property type="match status" value="1"/>
</dbReference>
<name>A0ABS9U7V8_9BACL</name>
<dbReference type="SMART" id="SM00382">
    <property type="entry name" value="AAA"/>
    <property type="match status" value="2"/>
</dbReference>
<comment type="caution">
    <text evidence="4">The sequence shown here is derived from an EMBL/GenBank/DDBJ whole genome shotgun (WGS) entry which is preliminary data.</text>
</comment>
<dbReference type="InterPro" id="IPR003593">
    <property type="entry name" value="AAA+_ATPase"/>
</dbReference>
<evidence type="ECO:0000256" key="2">
    <source>
        <dbReference type="ARBA" id="ARBA00022840"/>
    </source>
</evidence>
<keyword evidence="1" id="KW-0547">Nucleotide-binding</keyword>
<dbReference type="PANTHER" id="PTHR42855:SF2">
    <property type="entry name" value="DRUG RESISTANCE ABC TRANSPORTER,ATP-BINDING PROTEIN"/>
    <property type="match status" value="1"/>
</dbReference>
<dbReference type="RefSeq" id="WP_241367446.1">
    <property type="nucleotide sequence ID" value="NZ_JAKZFC010000001.1"/>
</dbReference>
<dbReference type="InterPro" id="IPR051309">
    <property type="entry name" value="ABCF_ATPase"/>
</dbReference>
<protein>
    <submittedName>
        <fullName evidence="4">ATP-binding cassette domain-containing protein</fullName>
    </submittedName>
</protein>
<dbReference type="EMBL" id="JAKZFC010000001">
    <property type="protein sequence ID" value="MCH7320427.1"/>
    <property type="molecule type" value="Genomic_DNA"/>
</dbReference>
<evidence type="ECO:0000313" key="4">
    <source>
        <dbReference type="EMBL" id="MCH7320427.1"/>
    </source>
</evidence>
<dbReference type="Proteomes" id="UP001316087">
    <property type="component" value="Unassembled WGS sequence"/>
</dbReference>
<evidence type="ECO:0000259" key="3">
    <source>
        <dbReference type="PROSITE" id="PS50893"/>
    </source>
</evidence>
<proteinExistence type="predicted"/>
<accession>A0ABS9U7V8</accession>
<dbReference type="InterPro" id="IPR032781">
    <property type="entry name" value="ABC_tran_Xtn"/>
</dbReference>
<dbReference type="InterPro" id="IPR017871">
    <property type="entry name" value="ABC_transporter-like_CS"/>
</dbReference>
<dbReference type="Gene3D" id="3.40.50.300">
    <property type="entry name" value="P-loop containing nucleotide triphosphate hydrolases"/>
    <property type="match status" value="2"/>
</dbReference>
<keyword evidence="5" id="KW-1185">Reference proteome</keyword>
<dbReference type="CDD" id="cd03221">
    <property type="entry name" value="ABCF_EF-3"/>
    <property type="match status" value="2"/>
</dbReference>
<evidence type="ECO:0000256" key="1">
    <source>
        <dbReference type="ARBA" id="ARBA00022741"/>
    </source>
</evidence>